<evidence type="ECO:0000256" key="1">
    <source>
        <dbReference type="SAM" id="SignalP"/>
    </source>
</evidence>
<organism evidence="2 3">
    <name type="scientific">Pendulispora albinea</name>
    <dbReference type="NCBI Taxonomy" id="2741071"/>
    <lineage>
        <taxon>Bacteria</taxon>
        <taxon>Pseudomonadati</taxon>
        <taxon>Myxococcota</taxon>
        <taxon>Myxococcia</taxon>
        <taxon>Myxococcales</taxon>
        <taxon>Sorangiineae</taxon>
        <taxon>Pendulisporaceae</taxon>
        <taxon>Pendulispora</taxon>
    </lineage>
</organism>
<keyword evidence="3" id="KW-1185">Reference proteome</keyword>
<keyword evidence="1" id="KW-0732">Signal</keyword>
<accession>A0ABZ2LJV3</accession>
<evidence type="ECO:0000313" key="3">
    <source>
        <dbReference type="Proteomes" id="UP001370348"/>
    </source>
</evidence>
<dbReference type="PROSITE" id="PS51257">
    <property type="entry name" value="PROKAR_LIPOPROTEIN"/>
    <property type="match status" value="1"/>
</dbReference>
<proteinExistence type="predicted"/>
<evidence type="ECO:0000313" key="2">
    <source>
        <dbReference type="EMBL" id="WXB11228.1"/>
    </source>
</evidence>
<dbReference type="EMBL" id="CP089984">
    <property type="protein sequence ID" value="WXB11228.1"/>
    <property type="molecule type" value="Genomic_DNA"/>
</dbReference>
<reference evidence="2 3" key="1">
    <citation type="submission" date="2021-12" db="EMBL/GenBank/DDBJ databases">
        <title>Discovery of the Pendulisporaceae a myxobacterial family with distinct sporulation behavior and unique specialized metabolism.</title>
        <authorList>
            <person name="Garcia R."/>
            <person name="Popoff A."/>
            <person name="Bader C.D."/>
            <person name="Loehr J."/>
            <person name="Walesch S."/>
            <person name="Walt C."/>
            <person name="Boldt J."/>
            <person name="Bunk B."/>
            <person name="Haeckl F.J.F.P.J."/>
            <person name="Gunesch A.P."/>
            <person name="Birkelbach J."/>
            <person name="Nuebel U."/>
            <person name="Pietschmann T."/>
            <person name="Bach T."/>
            <person name="Mueller R."/>
        </authorList>
    </citation>
    <scope>NUCLEOTIDE SEQUENCE [LARGE SCALE GENOMIC DNA]</scope>
    <source>
        <strain evidence="2 3">MSr11954</strain>
    </source>
</reference>
<protein>
    <submittedName>
        <fullName evidence="2">Uncharacterized protein</fullName>
    </submittedName>
</protein>
<sequence>MSEVRRTPVALAWLGSAVLSALAASSCAPGPALFVHTARIGQTSQTEIGQPVPFQSITRPDQAGHPRAQFALLRSQQDWDLFFADHPQRAQSKSIDFGKSTVLAAFVDDLGATRLETSHVIDNGSAIHVYMREGFPGDGCSPHSGLAGLPYELLSLPNSKKPVHVHVDSVRDPACGKSVGATLSCRIGSDGKWSTGNVAAKVGDVVECKAEILAGAKMLVDRTWILAEAPKGSVTKLQFQDGGASVRFPVDVFGRYRVHVEATDEDNKRGVAQSLIDAAVAEGTFVEMSWSNFEASSDPSKFPKVELHAADLAGPPAARRDCSVALASGAERPAWCDVQTSSAATLLRLHKDPPGRYMVSVRYQSERTDNSPVLCVRTLSAGAVVTEGCDANVRRAGAIWEIGAIDEASGGFDGRAFLTPKGVASIELDQPLSPGILALPDLERRYVARYYFDAQPAEGFRLAVTQGGSAVVPEVWAIVADGPYAEWDRKFGPGPAPPALAKAAVVAARAGLKVKMIVIESPRVTTRSGLGVGSSLAEISAKLGARVPFVVPALFGKDECAVTDGNVRFSFATCDDARAGGRVTRVVMMANPK</sequence>
<dbReference type="Proteomes" id="UP001370348">
    <property type="component" value="Chromosome"/>
</dbReference>
<feature type="chain" id="PRO_5046291530" evidence="1">
    <location>
        <begin position="24"/>
        <end position="593"/>
    </location>
</feature>
<gene>
    <name evidence="2" type="ORF">LZC94_25560</name>
</gene>
<feature type="signal peptide" evidence="1">
    <location>
        <begin position="1"/>
        <end position="23"/>
    </location>
</feature>
<dbReference type="RefSeq" id="WP_394820845.1">
    <property type="nucleotide sequence ID" value="NZ_CP089984.1"/>
</dbReference>
<name>A0ABZ2LJV3_9BACT</name>